<dbReference type="InterPro" id="IPR036388">
    <property type="entry name" value="WH-like_DNA-bd_sf"/>
</dbReference>
<dbReference type="SMART" id="SM00895">
    <property type="entry name" value="FCD"/>
    <property type="match status" value="1"/>
</dbReference>
<evidence type="ECO:0000256" key="1">
    <source>
        <dbReference type="ARBA" id="ARBA00023015"/>
    </source>
</evidence>
<dbReference type="Gene3D" id="1.10.10.10">
    <property type="entry name" value="Winged helix-like DNA-binding domain superfamily/Winged helix DNA-binding domain"/>
    <property type="match status" value="2"/>
</dbReference>
<keyword evidence="3" id="KW-0804">Transcription</keyword>
<dbReference type="InterPro" id="IPR011711">
    <property type="entry name" value="GntR_C"/>
</dbReference>
<organism evidence="5 6">
    <name type="scientific">Oerskovia rustica</name>
    <dbReference type="NCBI Taxonomy" id="2762237"/>
    <lineage>
        <taxon>Bacteria</taxon>
        <taxon>Bacillati</taxon>
        <taxon>Actinomycetota</taxon>
        <taxon>Actinomycetes</taxon>
        <taxon>Micrococcales</taxon>
        <taxon>Cellulomonadaceae</taxon>
        <taxon>Oerskovia</taxon>
    </lineage>
</organism>
<dbReference type="PROSITE" id="PS50949">
    <property type="entry name" value="HTH_GNTR"/>
    <property type="match status" value="2"/>
</dbReference>
<evidence type="ECO:0000313" key="6">
    <source>
        <dbReference type="Proteomes" id="UP000641803"/>
    </source>
</evidence>
<dbReference type="Proteomes" id="UP000641803">
    <property type="component" value="Unassembled WGS sequence"/>
</dbReference>
<dbReference type="Pfam" id="PF07729">
    <property type="entry name" value="FCD"/>
    <property type="match status" value="1"/>
</dbReference>
<feature type="domain" description="HTH gntR-type" evidence="4">
    <location>
        <begin position="234"/>
        <end position="301"/>
    </location>
</feature>
<proteinExistence type="predicted"/>
<dbReference type="CDD" id="cd07377">
    <property type="entry name" value="WHTH_GntR"/>
    <property type="match status" value="2"/>
</dbReference>
<dbReference type="SUPFAM" id="SSF48008">
    <property type="entry name" value="GntR ligand-binding domain-like"/>
    <property type="match status" value="1"/>
</dbReference>
<sequence length="438" mass="48062">MPIPQGEVLGIGRGNTPLHATVFDALKDDIVSGELKPGEALVEADLIARFGTSRTPIREALNRLAALGLVEIAPRKHTLVSRLDPWRAKDAAETLDALWRHANKHVTPHAAEADVEIARRVLRERTTTVDVRREIVAGRYMLLADVTLDRYANSAFCRLRDELRPMLARYLASRVDAIDLDDALARTRKHAQALVDRDPVAAREALTGFVDSVLPQAMPPRQARLTDGRSGFRRLMSDLIADRMREAIMDGTLEPGEQLTESDLIAWMGTSRTPIRVALNILADEGFVDIEPNRQPRVSRPTDQEYADVSVAVGVLTQEVVRLAAPHLTEQDLVALDDAATAMGQAVESQAFAAVAQSAAAYSDLLRSRCENQVLVEVGTRLSASMQRVVVANRPTTLKRLGPDPYHRVVDLLRAGDVESAVRTIGRVYDVDAVDPAP</sequence>
<feature type="domain" description="HTH gntR-type" evidence="4">
    <location>
        <begin position="16"/>
        <end position="83"/>
    </location>
</feature>
<comment type="caution">
    <text evidence="5">The sequence shown here is derived from an EMBL/GenBank/DDBJ whole genome shotgun (WGS) entry which is preliminary data.</text>
</comment>
<keyword evidence="2" id="KW-0238">DNA-binding</keyword>
<dbReference type="InterPro" id="IPR000524">
    <property type="entry name" value="Tscrpt_reg_HTH_GntR"/>
</dbReference>
<reference evidence="5 6" key="1">
    <citation type="submission" date="2020-08" db="EMBL/GenBank/DDBJ databases">
        <title>A Genomic Blueprint of the Chicken Gut Microbiome.</title>
        <authorList>
            <person name="Gilroy R."/>
            <person name="Ravi A."/>
            <person name="Getino M."/>
            <person name="Pursley I."/>
            <person name="Horton D.L."/>
            <person name="Alikhan N.-F."/>
            <person name="Baker D."/>
            <person name="Gharbi K."/>
            <person name="Hall N."/>
            <person name="Watson M."/>
            <person name="Adriaenssens E.M."/>
            <person name="Foster-Nyarko E."/>
            <person name="Jarju S."/>
            <person name="Secka A."/>
            <person name="Antonio M."/>
            <person name="Oren A."/>
            <person name="Chaudhuri R."/>
            <person name="La Ragione R.M."/>
            <person name="Hildebrand F."/>
            <person name="Pallen M.J."/>
        </authorList>
    </citation>
    <scope>NUCLEOTIDE SEQUENCE [LARGE SCALE GENOMIC DNA]</scope>
    <source>
        <strain evidence="5 6">Sa4CUA1</strain>
    </source>
</reference>
<dbReference type="PANTHER" id="PTHR43537">
    <property type="entry name" value="TRANSCRIPTIONAL REGULATOR, GNTR FAMILY"/>
    <property type="match status" value="1"/>
</dbReference>
<keyword evidence="1" id="KW-0805">Transcription regulation</keyword>
<dbReference type="InterPro" id="IPR036390">
    <property type="entry name" value="WH_DNA-bd_sf"/>
</dbReference>
<name>A0ABR8RVK5_9CELL</name>
<dbReference type="SUPFAM" id="SSF46785">
    <property type="entry name" value="Winged helix' DNA-binding domain"/>
    <property type="match status" value="2"/>
</dbReference>
<dbReference type="Pfam" id="PF00392">
    <property type="entry name" value="GntR"/>
    <property type="match status" value="2"/>
</dbReference>
<keyword evidence="6" id="KW-1185">Reference proteome</keyword>
<evidence type="ECO:0000259" key="4">
    <source>
        <dbReference type="PROSITE" id="PS50949"/>
    </source>
</evidence>
<dbReference type="PANTHER" id="PTHR43537:SF24">
    <property type="entry name" value="GLUCONATE OPERON TRANSCRIPTIONAL REPRESSOR"/>
    <property type="match status" value="1"/>
</dbReference>
<dbReference type="RefSeq" id="WP_191797080.1">
    <property type="nucleotide sequence ID" value="NZ_JACSQQ010000031.1"/>
</dbReference>
<accession>A0ABR8RVK5</accession>
<dbReference type="EMBL" id="JACSQQ010000031">
    <property type="protein sequence ID" value="MBD7951811.1"/>
    <property type="molecule type" value="Genomic_DNA"/>
</dbReference>
<dbReference type="Gene3D" id="1.20.120.530">
    <property type="entry name" value="GntR ligand-binding domain-like"/>
    <property type="match status" value="1"/>
</dbReference>
<evidence type="ECO:0000256" key="2">
    <source>
        <dbReference type="ARBA" id="ARBA00023125"/>
    </source>
</evidence>
<evidence type="ECO:0000256" key="3">
    <source>
        <dbReference type="ARBA" id="ARBA00023163"/>
    </source>
</evidence>
<dbReference type="SMART" id="SM00345">
    <property type="entry name" value="HTH_GNTR"/>
    <property type="match status" value="2"/>
</dbReference>
<dbReference type="InterPro" id="IPR008920">
    <property type="entry name" value="TF_FadR/GntR_C"/>
</dbReference>
<gene>
    <name evidence="5" type="ORF">H9652_15515</name>
</gene>
<protein>
    <submittedName>
        <fullName evidence="5">GntR family transcriptional regulator</fullName>
    </submittedName>
</protein>
<evidence type="ECO:0000313" key="5">
    <source>
        <dbReference type="EMBL" id="MBD7951811.1"/>
    </source>
</evidence>